<organism evidence="2 3">
    <name type="scientific">Solilutibacter oculi</name>
    <dbReference type="NCBI Taxonomy" id="2698682"/>
    <lineage>
        <taxon>Bacteria</taxon>
        <taxon>Pseudomonadati</taxon>
        <taxon>Pseudomonadota</taxon>
        <taxon>Gammaproteobacteria</taxon>
        <taxon>Lysobacterales</taxon>
        <taxon>Lysobacteraceae</taxon>
        <taxon>Solilutibacter</taxon>
    </lineage>
</organism>
<sequence>MPPVASSRVRSSTVPAVRPSTPSASSNREMSMPRLDRLLPGLCIVLALCASAGCNRLTFIKPNLSKMEVEQVRQPVVAHDSPAVRARISAQQQISAASAAFEQGDIAAAEKGARVALKADPQSVDAHTLMGIIAERAGRSQEAGGWFKKAAELSQGRPSEASNYGAWLCNQGNTVEALRYFDYAAQSQSGEERAGSLANAGTCALRGGLDTRAEPYLRQAIGLDPQNPLALESLAGLSLKQGQAMEARAFIERRIAIPPVTASVLSTASQIETRLGDSRAAALYRQRLQAEFPTSNPPFPGQ</sequence>
<dbReference type="Gene3D" id="1.25.40.10">
    <property type="entry name" value="Tetratricopeptide repeat domain"/>
    <property type="match status" value="1"/>
</dbReference>
<evidence type="ECO:0000313" key="2">
    <source>
        <dbReference type="EMBL" id="AXA84025.1"/>
    </source>
</evidence>
<dbReference type="KEGG" id="lue:DCD74_04330"/>
<feature type="compositionally biased region" description="Polar residues" evidence="1">
    <location>
        <begin position="8"/>
        <end position="29"/>
    </location>
</feature>
<dbReference type="PANTHER" id="PTHR44216">
    <property type="entry name" value="PROTEIN O-MANNOSYL-TRANSFERASE TMTC2"/>
    <property type="match status" value="1"/>
</dbReference>
<dbReference type="AlphaFoldDB" id="A0A344J4R5"/>
<dbReference type="SUPFAM" id="SSF48452">
    <property type="entry name" value="TPR-like"/>
    <property type="match status" value="1"/>
</dbReference>
<reference evidence="3" key="1">
    <citation type="submission" date="2018-05" db="EMBL/GenBank/DDBJ databases">
        <title>Luteimonas pekinense sp. nov., isolated from human Meibomian gland secretions, Beijing, China.</title>
        <authorList>
            <person name="Wen T."/>
            <person name="Bai H."/>
            <person name="Lv H."/>
        </authorList>
    </citation>
    <scope>NUCLEOTIDE SEQUENCE [LARGE SCALE GENOMIC DNA]</scope>
    <source>
        <strain evidence="3">83-4</strain>
    </source>
</reference>
<protein>
    <submittedName>
        <fullName evidence="2">Type IV pilus biogenesis/stability protein PilW</fullName>
    </submittedName>
</protein>
<dbReference type="InterPro" id="IPR011990">
    <property type="entry name" value="TPR-like_helical_dom_sf"/>
</dbReference>
<keyword evidence="3" id="KW-1185">Reference proteome</keyword>
<proteinExistence type="predicted"/>
<evidence type="ECO:0000256" key="1">
    <source>
        <dbReference type="SAM" id="MobiDB-lite"/>
    </source>
</evidence>
<dbReference type="Proteomes" id="UP000251842">
    <property type="component" value="Chromosome"/>
</dbReference>
<accession>A0A344J4R5</accession>
<dbReference type="OrthoDB" id="9814042at2"/>
<dbReference type="Pfam" id="PF13432">
    <property type="entry name" value="TPR_16"/>
    <property type="match status" value="2"/>
</dbReference>
<feature type="region of interest" description="Disordered" evidence="1">
    <location>
        <begin position="1"/>
        <end position="31"/>
    </location>
</feature>
<gene>
    <name evidence="2" type="ORF">DCD74_04330</name>
</gene>
<dbReference type="InterPro" id="IPR052384">
    <property type="entry name" value="TMTC_O-mannosyltransferase"/>
</dbReference>
<dbReference type="PANTHER" id="PTHR44216:SF3">
    <property type="entry name" value="PROTEIN O-MANNOSYL-TRANSFERASE TMTC2"/>
    <property type="match status" value="1"/>
</dbReference>
<evidence type="ECO:0000313" key="3">
    <source>
        <dbReference type="Proteomes" id="UP000251842"/>
    </source>
</evidence>
<dbReference type="EMBL" id="CP029556">
    <property type="protein sequence ID" value="AXA84025.1"/>
    <property type="molecule type" value="Genomic_DNA"/>
</dbReference>
<name>A0A344J4R5_9GAMM</name>